<dbReference type="PANTHER" id="PTHR35866">
    <property type="entry name" value="PUTATIVE-RELATED"/>
    <property type="match status" value="1"/>
</dbReference>
<sequence length="133" mass="15452">MELFWELFKCRRCGRCCYTPGAGLVLERGDIKRISEFLGSKKRLRSMCRKGEDGTWILKQPCPFYDSSEGCRIYEVRPLTCRLYPLHPPLKDMPFNLAVDSFCPAARDVAKKTLGWWAICEKHWAEIVKSSQE</sequence>
<accession>A0B7J7</accession>
<name>A0B7J7_METTP</name>
<dbReference type="Proteomes" id="UP000000674">
    <property type="component" value="Chromosome"/>
</dbReference>
<dbReference type="HOGENOM" id="CLU_137972_0_0_2"/>
<dbReference type="InterPro" id="IPR005358">
    <property type="entry name" value="Puta_zinc/iron-chelating_dom"/>
</dbReference>
<evidence type="ECO:0008006" key="3">
    <source>
        <dbReference type="Google" id="ProtNLM"/>
    </source>
</evidence>
<organism evidence="1 2">
    <name type="scientific">Methanothrix thermoacetophila (strain DSM 6194 / JCM 14653 / NBRC 101360 / PT)</name>
    <name type="common">Methanosaeta thermophila</name>
    <dbReference type="NCBI Taxonomy" id="349307"/>
    <lineage>
        <taxon>Archaea</taxon>
        <taxon>Methanobacteriati</taxon>
        <taxon>Methanobacteriota</taxon>
        <taxon>Stenosarchaea group</taxon>
        <taxon>Methanomicrobia</taxon>
        <taxon>Methanotrichales</taxon>
        <taxon>Methanotrichaceae</taxon>
        <taxon>Methanothrix</taxon>
    </lineage>
</organism>
<dbReference type="EMBL" id="CP000477">
    <property type="protein sequence ID" value="ABK14671.1"/>
    <property type="molecule type" value="Genomic_DNA"/>
</dbReference>
<reference evidence="1 2" key="1">
    <citation type="submission" date="2006-10" db="EMBL/GenBank/DDBJ databases">
        <title>Complete sequence of Methanosaeta thermophila PT.</title>
        <authorList>
            <consortium name="US DOE Joint Genome Institute"/>
            <person name="Copeland A."/>
            <person name="Lucas S."/>
            <person name="Lapidus A."/>
            <person name="Barry K."/>
            <person name="Detter J.C."/>
            <person name="Glavina del Rio T."/>
            <person name="Hammon N."/>
            <person name="Israni S."/>
            <person name="Pitluck S."/>
            <person name="Chain P."/>
            <person name="Malfatti S."/>
            <person name="Shin M."/>
            <person name="Vergez L."/>
            <person name="Schmutz J."/>
            <person name="Larimer F."/>
            <person name="Land M."/>
            <person name="Hauser L."/>
            <person name="Kyrpides N."/>
            <person name="Kim E."/>
            <person name="Smith K.S."/>
            <person name="Ingram-Smith C."/>
            <person name="Richardson P."/>
        </authorList>
    </citation>
    <scope>NUCLEOTIDE SEQUENCE [LARGE SCALE GENOMIC DNA]</scope>
    <source>
        <strain evidence="2">DSM 6194 / JCM 14653 / NBRC 101360 / PT</strain>
    </source>
</reference>
<dbReference type="PANTHER" id="PTHR35866:SF2">
    <property type="entry name" value="YKGJ FAMILY CYSTEINE CLUSTER PROTEIN"/>
    <property type="match status" value="1"/>
</dbReference>
<protein>
    <recommendedName>
        <fullName evidence="3">YkgJ family cysteine cluster protein</fullName>
    </recommendedName>
</protein>
<gene>
    <name evidence="1" type="ordered locus">Mthe_0883</name>
</gene>
<keyword evidence="2" id="KW-1185">Reference proteome</keyword>
<evidence type="ECO:0000313" key="1">
    <source>
        <dbReference type="EMBL" id="ABK14671.1"/>
    </source>
</evidence>
<dbReference type="KEGG" id="mtp:Mthe_0883"/>
<dbReference type="AlphaFoldDB" id="A0B7J7"/>
<evidence type="ECO:0000313" key="2">
    <source>
        <dbReference type="Proteomes" id="UP000000674"/>
    </source>
</evidence>
<proteinExistence type="predicted"/>
<dbReference type="Pfam" id="PF03692">
    <property type="entry name" value="CxxCxxCC"/>
    <property type="match status" value="1"/>
</dbReference>
<dbReference type="STRING" id="349307.Mthe_0883"/>